<dbReference type="KEGG" id="fcv:AWN65_01840"/>
<proteinExistence type="predicted"/>
<dbReference type="KEGG" id="fcv:AWN65_00670"/>
<dbReference type="RefSeq" id="WP_060381393.1">
    <property type="nucleotide sequence ID" value="NZ_MTDB01000087.1"/>
</dbReference>
<gene>
    <name evidence="2" type="ORF">EJB19_07980</name>
</gene>
<comment type="caution">
    <text evidence="2">The sequence shown here is derived from an EMBL/GenBank/DDBJ whole genome shotgun (WGS) entry which is preliminary data.</text>
</comment>
<reference evidence="2" key="1">
    <citation type="submission" date="2018-12" db="EMBL/GenBank/DDBJ databases">
        <title>Draft genome sequence of Flaovobacterium columnare BGFS27 isolated from channel catfish in Alabama.</title>
        <authorList>
            <person name="Cai W."/>
            <person name="Arias C."/>
        </authorList>
    </citation>
    <scope>NUCLEOTIDE SEQUENCE [LARGE SCALE GENOMIC DNA]</scope>
    <source>
        <strain evidence="2">BGFS27</strain>
    </source>
</reference>
<sequence>MYIDSEISGYETGGNDNKVIQTRSGCKVIINDAQGSIHLEVPSGNTWTMDRQGNISVNAPKNFTKTKPLEP</sequence>
<feature type="region of interest" description="Disordered" evidence="1">
    <location>
        <begin position="44"/>
        <end position="71"/>
    </location>
</feature>
<accession>A0A0X8C0K1</accession>
<protein>
    <submittedName>
        <fullName evidence="2">Uncharacterized protein</fullName>
    </submittedName>
</protein>
<evidence type="ECO:0000313" key="2">
    <source>
        <dbReference type="EMBL" id="RVU88133.1"/>
    </source>
</evidence>
<name>A0A0X8C0K1_9FLAO</name>
<feature type="compositionally biased region" description="Polar residues" evidence="1">
    <location>
        <begin position="44"/>
        <end position="65"/>
    </location>
</feature>
<dbReference type="AlphaFoldDB" id="A0A0X8C0K1"/>
<evidence type="ECO:0000256" key="1">
    <source>
        <dbReference type="SAM" id="MobiDB-lite"/>
    </source>
</evidence>
<dbReference type="EMBL" id="RWGX01000004">
    <property type="protein sequence ID" value="RVU88133.1"/>
    <property type="molecule type" value="Genomic_DNA"/>
</dbReference>
<organism evidence="2">
    <name type="scientific">Flavobacterium columnare</name>
    <dbReference type="NCBI Taxonomy" id="996"/>
    <lineage>
        <taxon>Bacteria</taxon>
        <taxon>Pseudomonadati</taxon>
        <taxon>Bacteroidota</taxon>
        <taxon>Flavobacteriia</taxon>
        <taxon>Flavobacteriales</taxon>
        <taxon>Flavobacteriaceae</taxon>
        <taxon>Flavobacterium</taxon>
    </lineage>
</organism>